<evidence type="ECO:0000256" key="1">
    <source>
        <dbReference type="SAM" id="Phobius"/>
    </source>
</evidence>
<dbReference type="Proteomes" id="UP000478064">
    <property type="component" value="Unassembled WGS sequence"/>
</dbReference>
<proteinExistence type="predicted"/>
<reference evidence="2 4" key="1">
    <citation type="submission" date="2019-10" db="EMBL/GenBank/DDBJ databases">
        <title>Evaluation of single-gene subtyping targets for Pseudomonas.</title>
        <authorList>
            <person name="Reichler S.J."/>
            <person name="Orsi R.H."/>
            <person name="Wiedmann M."/>
            <person name="Martin N.H."/>
            <person name="Murphy S.I."/>
        </authorList>
    </citation>
    <scope>NUCLEOTIDE SEQUENCE [LARGE SCALE GENOMIC DNA]</scope>
    <source>
        <strain evidence="2 4">FSL R10-1637</strain>
    </source>
</reference>
<comment type="caution">
    <text evidence="2">The sequence shown here is derived from an EMBL/GenBank/DDBJ whole genome shotgun (WGS) entry which is preliminary data.</text>
</comment>
<dbReference type="GeneID" id="45736485"/>
<evidence type="ECO:0000313" key="4">
    <source>
        <dbReference type="Proteomes" id="UP000478064"/>
    </source>
</evidence>
<dbReference type="EMBL" id="WIVU01000126">
    <property type="protein sequence ID" value="MQU09445.1"/>
    <property type="molecule type" value="Genomic_DNA"/>
</dbReference>
<dbReference type="EMBL" id="WIVU01000126">
    <property type="protein sequence ID" value="MQU09442.1"/>
    <property type="molecule type" value="Genomic_DNA"/>
</dbReference>
<feature type="transmembrane region" description="Helical" evidence="1">
    <location>
        <begin position="12"/>
        <end position="43"/>
    </location>
</feature>
<protein>
    <submittedName>
        <fullName evidence="2">Uncharacterized protein</fullName>
    </submittedName>
</protein>
<dbReference type="AlphaFoldDB" id="A0A6L5I1C5"/>
<name>A0A6L5I1C5_9PSED</name>
<keyword evidence="1" id="KW-1133">Transmembrane helix</keyword>
<accession>A0A6L5I1C5</accession>
<evidence type="ECO:0000313" key="2">
    <source>
        <dbReference type="EMBL" id="MQU09442.1"/>
    </source>
</evidence>
<feature type="transmembrane region" description="Helical" evidence="1">
    <location>
        <begin position="49"/>
        <end position="68"/>
    </location>
</feature>
<keyword evidence="1" id="KW-0812">Transmembrane</keyword>
<sequence length="254" mass="27527">MEIGKGHIFGWFGNTFLFLFITVAGALMFALPTFIFIFIFWTWATACAVTLWITTPCAAIFAAIYLWIQRMATETANNDVTTINSFMETTQFQPFKSFQSANGMIAINQDYSKIILCSPGQQPHVIYPSDIIEIVLEVNDSIESKSTSGIGGSLTGAALGGVLTGGAGAIVGAIAGKNGKNTTTHGVTSIAIKVVLKRFSAPLFTLTFLDGEAVWERTSMVGKASLKRSNEWWAILSVFKDQTNTSLVTHETSK</sequence>
<keyword evidence="1" id="KW-0472">Membrane</keyword>
<dbReference type="RefSeq" id="WP_057712110.1">
    <property type="nucleotide sequence ID" value="NZ_WIVU01000126.1"/>
</dbReference>
<organism evidence="2 4">
    <name type="scientific">Pseudomonas helleri</name>
    <dbReference type="NCBI Taxonomy" id="1608996"/>
    <lineage>
        <taxon>Bacteria</taxon>
        <taxon>Pseudomonadati</taxon>
        <taxon>Pseudomonadota</taxon>
        <taxon>Gammaproteobacteria</taxon>
        <taxon>Pseudomonadales</taxon>
        <taxon>Pseudomonadaceae</taxon>
        <taxon>Pseudomonas</taxon>
    </lineage>
</organism>
<gene>
    <name evidence="2" type="ORF">GHO27_27770</name>
    <name evidence="3" type="ORF">GHO27_27785</name>
</gene>
<evidence type="ECO:0000313" key="3">
    <source>
        <dbReference type="EMBL" id="MQU09445.1"/>
    </source>
</evidence>